<gene>
    <name evidence="4" type="ORF">SAMN05443431_101464</name>
</gene>
<protein>
    <submittedName>
        <fullName evidence="4">Sporulation related domain-containing protein</fullName>
    </submittedName>
</protein>
<reference evidence="5" key="1">
    <citation type="submission" date="2016-10" db="EMBL/GenBank/DDBJ databases">
        <authorList>
            <person name="Varghese N."/>
            <person name="Submissions S."/>
        </authorList>
    </citation>
    <scope>NUCLEOTIDE SEQUENCE [LARGE SCALE GENOMIC DNA]</scope>
    <source>
        <strain evidence="5">DSM 28881</strain>
    </source>
</reference>
<dbReference type="AlphaFoldDB" id="A0A1I3JN16"/>
<dbReference type="EMBL" id="FORM01000001">
    <property type="protein sequence ID" value="SFI61285.1"/>
    <property type="molecule type" value="Genomic_DNA"/>
</dbReference>
<evidence type="ECO:0000313" key="4">
    <source>
        <dbReference type="EMBL" id="SFI61285.1"/>
    </source>
</evidence>
<dbReference type="GO" id="GO:0042834">
    <property type="term" value="F:peptidoglycan binding"/>
    <property type="evidence" value="ECO:0007669"/>
    <property type="project" value="InterPro"/>
</dbReference>
<dbReference type="PROSITE" id="PS51724">
    <property type="entry name" value="SPOR"/>
    <property type="match status" value="1"/>
</dbReference>
<evidence type="ECO:0000256" key="1">
    <source>
        <dbReference type="SAM" id="MobiDB-lite"/>
    </source>
</evidence>
<feature type="domain" description="SPOR" evidence="3">
    <location>
        <begin position="443"/>
        <end position="520"/>
    </location>
</feature>
<dbReference type="RefSeq" id="WP_143067776.1">
    <property type="nucleotide sequence ID" value="NZ_CANLBQ010000007.1"/>
</dbReference>
<keyword evidence="5" id="KW-1185">Reference proteome</keyword>
<evidence type="ECO:0000256" key="2">
    <source>
        <dbReference type="SAM" id="SignalP"/>
    </source>
</evidence>
<dbReference type="STRING" id="1144750.SAMN05443431_101464"/>
<dbReference type="Pfam" id="PF05036">
    <property type="entry name" value="SPOR"/>
    <property type="match status" value="1"/>
</dbReference>
<evidence type="ECO:0000313" key="5">
    <source>
        <dbReference type="Proteomes" id="UP000199559"/>
    </source>
</evidence>
<name>A0A1I3JN16_9FLAO</name>
<dbReference type="SUPFAM" id="SSF110997">
    <property type="entry name" value="Sporulation related repeat"/>
    <property type="match status" value="1"/>
</dbReference>
<dbReference type="InterPro" id="IPR007730">
    <property type="entry name" value="SPOR-like_dom"/>
</dbReference>
<feature type="chain" id="PRO_5011676061" evidence="2">
    <location>
        <begin position="20"/>
        <end position="524"/>
    </location>
</feature>
<keyword evidence="2" id="KW-0732">Signal</keyword>
<feature type="region of interest" description="Disordered" evidence="1">
    <location>
        <begin position="387"/>
        <end position="416"/>
    </location>
</feature>
<organism evidence="4 5">
    <name type="scientific">Olleya namhaensis</name>
    <dbReference type="NCBI Taxonomy" id="1144750"/>
    <lineage>
        <taxon>Bacteria</taxon>
        <taxon>Pseudomonadati</taxon>
        <taxon>Bacteroidota</taxon>
        <taxon>Flavobacteriia</taxon>
        <taxon>Flavobacteriales</taxon>
        <taxon>Flavobacteriaceae</taxon>
    </lineage>
</organism>
<proteinExistence type="predicted"/>
<evidence type="ECO:0000259" key="3">
    <source>
        <dbReference type="PROSITE" id="PS51724"/>
    </source>
</evidence>
<sequence>MKRLSGLLFCVMGLGLVNAQETTAIDSASIDGVTFKSQNEFYIFGDVTVIGNNILSEDDKDAFNDMQVNNDDTKMRYVDIDNDPETFSSSQATLSLPEDFKKIAYAGLYWTGTYAYEKGTRKEQKGNYIFRGNGARSPIINQIKFKLPNQEYQDISGEIIYDGATNPTHAINSPYACYANVTRLLKSAENKSGDYAVANIKATEGYLSGGSAGGWMLYVIYQSPTDNPKYISTYHGFALVNKEEPFDITFKNFKSVEQGDVKTKVVLSALEGDAALEGDEFAIVKQRDGSFQSLSNGARFQQNFFNSSITNNSMKNRDRLPNSENTLGFDIAKLDIPNYNNAIINNNTSETTLRFKTQSDRFYLYFTAFQTEIAQNYFDDIVQENNPDASQTASVSPEIVRAQPESDPSFNTKEKRKPYQYRKRGLGSKAFRYLKNKKSTTIAGIEGGYYVITGVFAESIRAGKWTNKLIKNGLKATAFINPKNSWNYVYILRSDTAEEAFELAEELKTNYRYRDTWVLKSNLD</sequence>
<accession>A0A1I3JN16</accession>
<dbReference type="InterPro" id="IPR036680">
    <property type="entry name" value="SPOR-like_sf"/>
</dbReference>
<dbReference type="Proteomes" id="UP000199559">
    <property type="component" value="Unassembled WGS sequence"/>
</dbReference>
<feature type="signal peptide" evidence="2">
    <location>
        <begin position="1"/>
        <end position="19"/>
    </location>
</feature>